<dbReference type="InterPro" id="IPR036396">
    <property type="entry name" value="Cyt_P450_sf"/>
</dbReference>
<dbReference type="GO" id="GO:0005506">
    <property type="term" value="F:iron ion binding"/>
    <property type="evidence" value="ECO:0007669"/>
    <property type="project" value="InterPro"/>
</dbReference>
<accession>A0A4Y7KMX6</accession>
<name>A0A4Y7KMX6_PAPSO</name>
<dbReference type="Gramene" id="RZC73225">
    <property type="protein sequence ID" value="RZC73225"/>
    <property type="gene ID" value="C5167_048702"/>
</dbReference>
<evidence type="ECO:0008006" key="4">
    <source>
        <dbReference type="Google" id="ProtNLM"/>
    </source>
</evidence>
<dbReference type="PANTHER" id="PTHR47950">
    <property type="entry name" value="CYTOCHROME P450, FAMILY 76, SUBFAMILY C, POLYPEPTIDE 5-RELATED"/>
    <property type="match status" value="1"/>
</dbReference>
<dbReference type="Pfam" id="PF00067">
    <property type="entry name" value="p450"/>
    <property type="match status" value="1"/>
</dbReference>
<keyword evidence="3" id="KW-1185">Reference proteome</keyword>
<reference evidence="2 3" key="1">
    <citation type="journal article" date="2018" name="Science">
        <title>The opium poppy genome and morphinan production.</title>
        <authorList>
            <person name="Guo L."/>
            <person name="Winzer T."/>
            <person name="Yang X."/>
            <person name="Li Y."/>
            <person name="Ning Z."/>
            <person name="He Z."/>
            <person name="Teodor R."/>
            <person name="Lu Y."/>
            <person name="Bowser T.A."/>
            <person name="Graham I.A."/>
            <person name="Ye K."/>
        </authorList>
    </citation>
    <scope>NUCLEOTIDE SEQUENCE [LARGE SCALE GENOMIC DNA]</scope>
    <source>
        <strain evidence="3">cv. HN1</strain>
        <tissue evidence="2">Leaves</tissue>
    </source>
</reference>
<dbReference type="AlphaFoldDB" id="A0A4Y7KMX6"/>
<gene>
    <name evidence="2" type="ORF">C5167_048702</name>
</gene>
<evidence type="ECO:0000313" key="2">
    <source>
        <dbReference type="EMBL" id="RZC73225.1"/>
    </source>
</evidence>
<dbReference type="OMA" id="MIFIESA"/>
<dbReference type="Proteomes" id="UP000316621">
    <property type="component" value="Chromosome 8"/>
</dbReference>
<comment type="similarity">
    <text evidence="1">Belongs to the cytochrome P450 family.</text>
</comment>
<dbReference type="InterPro" id="IPR001128">
    <property type="entry name" value="Cyt_P450"/>
</dbReference>
<protein>
    <recommendedName>
        <fullName evidence="4">Cytochrome P450</fullName>
    </recommendedName>
</protein>
<organism evidence="2 3">
    <name type="scientific">Papaver somniferum</name>
    <name type="common">Opium poppy</name>
    <dbReference type="NCBI Taxonomy" id="3469"/>
    <lineage>
        <taxon>Eukaryota</taxon>
        <taxon>Viridiplantae</taxon>
        <taxon>Streptophyta</taxon>
        <taxon>Embryophyta</taxon>
        <taxon>Tracheophyta</taxon>
        <taxon>Spermatophyta</taxon>
        <taxon>Magnoliopsida</taxon>
        <taxon>Ranunculales</taxon>
        <taxon>Papaveraceae</taxon>
        <taxon>Papaveroideae</taxon>
        <taxon>Papaver</taxon>
    </lineage>
</organism>
<dbReference type="GO" id="GO:0033075">
    <property type="term" value="P:isoquinoline alkaloid biosynthetic process"/>
    <property type="evidence" value="ECO:0007669"/>
    <property type="project" value="UniProtKB-ARBA"/>
</dbReference>
<dbReference type="SUPFAM" id="SSF48264">
    <property type="entry name" value="Cytochrome P450"/>
    <property type="match status" value="1"/>
</dbReference>
<dbReference type="PANTHER" id="PTHR47950:SF44">
    <property type="entry name" value="CYTOCHROME P450, FAMILY 76, SUBFAMILY C, POLYPEPTIDE 5-RELATED"/>
    <property type="match status" value="1"/>
</dbReference>
<dbReference type="GO" id="GO:0004497">
    <property type="term" value="F:monooxygenase activity"/>
    <property type="evidence" value="ECO:0007669"/>
    <property type="project" value="InterPro"/>
</dbReference>
<dbReference type="GO" id="GO:0016705">
    <property type="term" value="F:oxidoreductase activity, acting on paired donors, with incorporation or reduction of molecular oxygen"/>
    <property type="evidence" value="ECO:0007669"/>
    <property type="project" value="InterPro"/>
</dbReference>
<dbReference type="EMBL" id="CM010722">
    <property type="protein sequence ID" value="RZC73225.1"/>
    <property type="molecule type" value="Genomic_DNA"/>
</dbReference>
<dbReference type="Gene3D" id="1.10.630.10">
    <property type="entry name" value="Cytochrome P450"/>
    <property type="match status" value="1"/>
</dbReference>
<sequence>MTLKLGSLTTIVASSSSMAKEILQKHDQSLSSRIVVDAVKISGHHESSIIWLPPTAQWRALRKLTNTHVFTTQKLDLNQSLRHRNLEELVSYTRQSANAGSVIDIGQAVFTTVLNLISNSFFSIDLADDFGSDSVCAFKDAVRGVMLEAGKPNLSVYFPMIRFMDLQRARHGMSKHFGVLDEIFEKIIQQKLLTIQSGEKKTGDFLDMILDPSHDDEVQLQQDLDMEEEFGFTLAKATRLQAIPTIRQ</sequence>
<proteinExistence type="inferred from homology"/>
<evidence type="ECO:0000256" key="1">
    <source>
        <dbReference type="ARBA" id="ARBA00010617"/>
    </source>
</evidence>
<evidence type="ECO:0000313" key="3">
    <source>
        <dbReference type="Proteomes" id="UP000316621"/>
    </source>
</evidence>
<dbReference type="GO" id="GO:0020037">
    <property type="term" value="F:heme binding"/>
    <property type="evidence" value="ECO:0007669"/>
    <property type="project" value="InterPro"/>
</dbReference>